<organism evidence="2 3">
    <name type="scientific">Paspalum notatum var. saurae</name>
    <dbReference type="NCBI Taxonomy" id="547442"/>
    <lineage>
        <taxon>Eukaryota</taxon>
        <taxon>Viridiplantae</taxon>
        <taxon>Streptophyta</taxon>
        <taxon>Embryophyta</taxon>
        <taxon>Tracheophyta</taxon>
        <taxon>Spermatophyta</taxon>
        <taxon>Magnoliopsida</taxon>
        <taxon>Liliopsida</taxon>
        <taxon>Poales</taxon>
        <taxon>Poaceae</taxon>
        <taxon>PACMAD clade</taxon>
        <taxon>Panicoideae</taxon>
        <taxon>Andropogonodae</taxon>
        <taxon>Paspaleae</taxon>
        <taxon>Paspalinae</taxon>
        <taxon>Paspalum</taxon>
    </lineage>
</organism>
<dbReference type="PANTHER" id="PTHR31973">
    <property type="entry name" value="POLYPROTEIN, PUTATIVE-RELATED"/>
    <property type="match status" value="1"/>
</dbReference>
<accession>A0AAQ3SG02</accession>
<name>A0AAQ3SG02_PASNO</name>
<dbReference type="EMBL" id="CP144746">
    <property type="protein sequence ID" value="WVZ55538.1"/>
    <property type="molecule type" value="Genomic_DNA"/>
</dbReference>
<keyword evidence="3" id="KW-1185">Reference proteome</keyword>
<reference evidence="2 3" key="1">
    <citation type="submission" date="2024-02" db="EMBL/GenBank/DDBJ databases">
        <title>High-quality chromosome-scale genome assembly of Pensacola bahiagrass (Paspalum notatum Flugge var. saurae).</title>
        <authorList>
            <person name="Vega J.M."/>
            <person name="Podio M."/>
            <person name="Orjuela J."/>
            <person name="Siena L.A."/>
            <person name="Pessino S.C."/>
            <person name="Combes M.C."/>
            <person name="Mariac C."/>
            <person name="Albertini E."/>
            <person name="Pupilli F."/>
            <person name="Ortiz J.P.A."/>
            <person name="Leblanc O."/>
        </authorList>
    </citation>
    <scope>NUCLEOTIDE SEQUENCE [LARGE SCALE GENOMIC DNA]</scope>
    <source>
        <strain evidence="2">R1</strain>
        <tissue evidence="2">Leaf</tissue>
    </source>
</reference>
<evidence type="ECO:0008006" key="4">
    <source>
        <dbReference type="Google" id="ProtNLM"/>
    </source>
</evidence>
<proteinExistence type="predicted"/>
<dbReference type="Proteomes" id="UP001341281">
    <property type="component" value="Chromosome 02"/>
</dbReference>
<evidence type="ECO:0000313" key="3">
    <source>
        <dbReference type="Proteomes" id="UP001341281"/>
    </source>
</evidence>
<dbReference type="AlphaFoldDB" id="A0AAQ3SG02"/>
<dbReference type="PANTHER" id="PTHR31973:SF187">
    <property type="entry name" value="MUTATOR TRANSPOSASE MUDRA PROTEIN"/>
    <property type="match status" value="1"/>
</dbReference>
<protein>
    <recommendedName>
        <fullName evidence="4">MULE transposase domain-containing protein</fullName>
    </recommendedName>
</protein>
<evidence type="ECO:0000313" key="2">
    <source>
        <dbReference type="EMBL" id="WVZ55538.1"/>
    </source>
</evidence>
<feature type="region of interest" description="Disordered" evidence="1">
    <location>
        <begin position="385"/>
        <end position="406"/>
    </location>
</feature>
<evidence type="ECO:0000256" key="1">
    <source>
        <dbReference type="SAM" id="MobiDB-lite"/>
    </source>
</evidence>
<gene>
    <name evidence="2" type="ORF">U9M48_006185</name>
</gene>
<feature type="compositionally biased region" description="Basic residues" evidence="1">
    <location>
        <begin position="385"/>
        <end position="394"/>
    </location>
</feature>
<sequence length="437" mass="50900">MDDDELGPKELQRRIKDEHKVVVSYKRIFYGKELAMQQLHGDWHDSFNNPYRFKAAVEEASPGSFVVIDHHEVNEKPRFNRFKGRLAVACALDGHNWLYPVAFGVFDLETIENWSWFMEKLKDAIGIPPGLAICTDAVEHRECMVHLVSNFKKRYRGKVFDDNLWPATYAYNPYYFQKHWKAMADAKPAAVKYLRDNHTKLWTRSQFNTLCKVDYVTNNLAESCNNWVKGHKGMHLDSLLDMLRRKLILKFNKRRKIAQKMEGKILDHIVKHLKERSRNLNMDNSAHPTLERFHGGGLGYRYLVNLKERTCTCRVADFRQTLLACNSYDHLHRNEKLEDFVDMYYSVEKFRAAYAGLIPALPDKSQWPESSHDFFLYPPLLKHVAGRRKTQRHKGSAEGGSGRKGKHKCPICKNLGHHCYTCKEGDPNDIAEMLATR</sequence>